<keyword evidence="6" id="KW-0472">Membrane</keyword>
<protein>
    <submittedName>
        <fullName evidence="9">LPXTG-motif cell wall-anchored protein</fullName>
    </submittedName>
</protein>
<evidence type="ECO:0000256" key="4">
    <source>
        <dbReference type="ARBA" id="ARBA00023088"/>
    </source>
</evidence>
<evidence type="ECO:0000256" key="7">
    <source>
        <dbReference type="SAM" id="SignalP"/>
    </source>
</evidence>
<keyword evidence="6" id="KW-1133">Transmembrane helix</keyword>
<keyword evidence="2" id="KW-0964">Secreted</keyword>
<feature type="transmembrane region" description="Helical" evidence="6">
    <location>
        <begin position="297"/>
        <end position="319"/>
    </location>
</feature>
<feature type="region of interest" description="Disordered" evidence="5">
    <location>
        <begin position="125"/>
        <end position="199"/>
    </location>
</feature>
<dbReference type="Pfam" id="PF00746">
    <property type="entry name" value="Gram_pos_anchor"/>
    <property type="match status" value="1"/>
</dbReference>
<evidence type="ECO:0000256" key="5">
    <source>
        <dbReference type="SAM" id="MobiDB-lite"/>
    </source>
</evidence>
<dbReference type="OrthoDB" id="3297463at2"/>
<feature type="compositionally biased region" description="Basic and acidic residues" evidence="5">
    <location>
        <begin position="130"/>
        <end position="144"/>
    </location>
</feature>
<evidence type="ECO:0000313" key="9">
    <source>
        <dbReference type="EMBL" id="PRY31206.1"/>
    </source>
</evidence>
<proteinExistence type="predicted"/>
<sequence length="328" mass="33760">MNLLKSPLRRTTAVAAGALIGLAGVVAFAAPASAHHPIVSGSASCVNEDGSWQVTWKVANSERDLVGKITNVVLTPADSTITGITVEASLPTSGNGTLEGVQSLPASAESASLSVTAEWQRSQLITATRGAERPVQKPTEKCKPETPPTTPTEKPSTPTEEPSTPVEEPSTPVEEPSTPVEEPSTPSSEPPAPTKEPEFVYDQDCDSLTVGITVPADWNEDVTVTFKPTKGEAKTVVGKRGKTTTVEFPASKGLKVTATPKGYEDEAATITYKEPANCDSAGGGGGDEPSLPLTGAAAGSIAAGAGVLLAAGVALFFVARRRKVKFTA</sequence>
<dbReference type="EMBL" id="PVZG01000003">
    <property type="protein sequence ID" value="PRY31206.1"/>
    <property type="molecule type" value="Genomic_DNA"/>
</dbReference>
<evidence type="ECO:0000259" key="8">
    <source>
        <dbReference type="Pfam" id="PF00746"/>
    </source>
</evidence>
<feature type="signal peptide" evidence="7">
    <location>
        <begin position="1"/>
        <end position="29"/>
    </location>
</feature>
<keyword evidence="4" id="KW-0572">Peptidoglycan-anchor</keyword>
<dbReference type="AlphaFoldDB" id="A0A2T0SCR8"/>
<comment type="caution">
    <text evidence="9">The sequence shown here is derived from an EMBL/GenBank/DDBJ whole genome shotgun (WGS) entry which is preliminary data.</text>
</comment>
<feature type="chain" id="PRO_5015733897" evidence="7">
    <location>
        <begin position="30"/>
        <end position="328"/>
    </location>
</feature>
<dbReference type="InterPro" id="IPR019931">
    <property type="entry name" value="LPXTG_anchor"/>
</dbReference>
<dbReference type="Proteomes" id="UP000239209">
    <property type="component" value="Unassembled WGS sequence"/>
</dbReference>
<evidence type="ECO:0000256" key="1">
    <source>
        <dbReference type="ARBA" id="ARBA00022512"/>
    </source>
</evidence>
<keyword evidence="6" id="KW-0812">Transmembrane</keyword>
<name>A0A2T0SCR8_9ACTN</name>
<keyword evidence="3 7" id="KW-0732">Signal</keyword>
<dbReference type="RefSeq" id="WP_106125716.1">
    <property type="nucleotide sequence ID" value="NZ_PVZG01000003.1"/>
</dbReference>
<gene>
    <name evidence="9" type="ORF">CLV70_10390</name>
</gene>
<organism evidence="9 10">
    <name type="scientific">Pseudosporangium ferrugineum</name>
    <dbReference type="NCBI Taxonomy" id="439699"/>
    <lineage>
        <taxon>Bacteria</taxon>
        <taxon>Bacillati</taxon>
        <taxon>Actinomycetota</taxon>
        <taxon>Actinomycetes</taxon>
        <taxon>Micromonosporales</taxon>
        <taxon>Micromonosporaceae</taxon>
        <taxon>Pseudosporangium</taxon>
    </lineage>
</organism>
<keyword evidence="10" id="KW-1185">Reference proteome</keyword>
<reference evidence="9 10" key="1">
    <citation type="submission" date="2018-03" db="EMBL/GenBank/DDBJ databases">
        <title>Genomic Encyclopedia of Archaeal and Bacterial Type Strains, Phase II (KMG-II): from individual species to whole genera.</title>
        <authorList>
            <person name="Goeker M."/>
        </authorList>
    </citation>
    <scope>NUCLEOTIDE SEQUENCE [LARGE SCALE GENOMIC DNA]</scope>
    <source>
        <strain evidence="9 10">DSM 45348</strain>
    </source>
</reference>
<dbReference type="NCBIfam" id="TIGR01167">
    <property type="entry name" value="LPXTG_anchor"/>
    <property type="match status" value="1"/>
</dbReference>
<evidence type="ECO:0000313" key="10">
    <source>
        <dbReference type="Proteomes" id="UP000239209"/>
    </source>
</evidence>
<evidence type="ECO:0000256" key="2">
    <source>
        <dbReference type="ARBA" id="ARBA00022525"/>
    </source>
</evidence>
<evidence type="ECO:0000256" key="6">
    <source>
        <dbReference type="SAM" id="Phobius"/>
    </source>
</evidence>
<feature type="compositionally biased region" description="Low complexity" evidence="5">
    <location>
        <begin position="151"/>
        <end position="187"/>
    </location>
</feature>
<keyword evidence="1" id="KW-0134">Cell wall</keyword>
<feature type="domain" description="Gram-positive cocci surface proteins LPxTG" evidence="8">
    <location>
        <begin position="288"/>
        <end position="323"/>
    </location>
</feature>
<evidence type="ECO:0000256" key="3">
    <source>
        <dbReference type="ARBA" id="ARBA00022729"/>
    </source>
</evidence>
<accession>A0A2T0SCR8</accession>